<comment type="caution">
    <text evidence="2">The sequence shown here is derived from an EMBL/GenBank/DDBJ whole genome shotgun (WGS) entry which is preliminary data.</text>
</comment>
<reference evidence="2 3" key="1">
    <citation type="submission" date="2020-08" db="EMBL/GenBank/DDBJ databases">
        <title>Genomic Encyclopedia of Type Strains, Phase IV (KMG-IV): sequencing the most valuable type-strain genomes for metagenomic binning, comparative biology and taxonomic classification.</title>
        <authorList>
            <person name="Goeker M."/>
        </authorList>
    </citation>
    <scope>NUCLEOTIDE SEQUENCE [LARGE SCALE GENOMIC DNA]</scope>
    <source>
        <strain evidence="2 3">DSM 102044</strain>
    </source>
</reference>
<evidence type="ECO:0000313" key="2">
    <source>
        <dbReference type="EMBL" id="MBB6326264.1"/>
    </source>
</evidence>
<dbReference type="Pfam" id="PF01494">
    <property type="entry name" value="FAD_binding_3"/>
    <property type="match status" value="1"/>
</dbReference>
<feature type="domain" description="FAD-binding" evidence="1">
    <location>
        <begin position="2"/>
        <end position="290"/>
    </location>
</feature>
<dbReference type="InterPro" id="IPR036188">
    <property type="entry name" value="FAD/NAD-bd_sf"/>
</dbReference>
<dbReference type="EMBL" id="JACIJO010000002">
    <property type="protein sequence ID" value="MBB6326264.1"/>
    <property type="molecule type" value="Genomic_DNA"/>
</dbReference>
<dbReference type="InterPro" id="IPR002938">
    <property type="entry name" value="FAD-bd"/>
</dbReference>
<dbReference type="Gene3D" id="3.50.50.60">
    <property type="entry name" value="FAD/NAD(P)-binding domain"/>
    <property type="match status" value="1"/>
</dbReference>
<accession>A0A841MNC7</accession>
<dbReference type="PANTHER" id="PTHR42685">
    <property type="entry name" value="GERANYLGERANYL DIPHOSPHATE REDUCTASE"/>
    <property type="match status" value="1"/>
</dbReference>
<dbReference type="GO" id="GO:0071949">
    <property type="term" value="F:FAD binding"/>
    <property type="evidence" value="ECO:0007669"/>
    <property type="project" value="InterPro"/>
</dbReference>
<dbReference type="PANTHER" id="PTHR42685:SF22">
    <property type="entry name" value="CONDITIONED MEDIUM FACTOR RECEPTOR 1"/>
    <property type="match status" value="1"/>
</dbReference>
<gene>
    <name evidence="2" type="ORF">FHS59_001892</name>
</gene>
<evidence type="ECO:0000313" key="3">
    <source>
        <dbReference type="Proteomes" id="UP000588604"/>
    </source>
</evidence>
<protein>
    <submittedName>
        <fullName evidence="2">Flavin-dependent dehydrogenase</fullName>
    </submittedName>
</protein>
<dbReference type="InterPro" id="IPR050407">
    <property type="entry name" value="Geranylgeranyl_reductase"/>
</dbReference>
<dbReference type="AlphaFoldDB" id="A0A841MNC7"/>
<organism evidence="2 3">
    <name type="scientific">Algoriphagus iocasae</name>
    <dbReference type="NCBI Taxonomy" id="1836499"/>
    <lineage>
        <taxon>Bacteria</taxon>
        <taxon>Pseudomonadati</taxon>
        <taxon>Bacteroidota</taxon>
        <taxon>Cytophagia</taxon>
        <taxon>Cytophagales</taxon>
        <taxon>Cyclobacteriaceae</taxon>
        <taxon>Algoriphagus</taxon>
    </lineage>
</organism>
<name>A0A841MNC7_9BACT</name>
<dbReference type="SUPFAM" id="SSF51905">
    <property type="entry name" value="FAD/NAD(P)-binding domain"/>
    <property type="match status" value="1"/>
</dbReference>
<evidence type="ECO:0000259" key="1">
    <source>
        <dbReference type="Pfam" id="PF01494"/>
    </source>
</evidence>
<sequence length="365" mass="41131">MAIVGGGLAGLVSAFLLAKSGHSTLLIEKKNYPFHRVCGEYISNEAKGFLKREGLFPGNLNLPEIKNFLFSDTLGNPVTLPLDLGGFGVSRYEFDHFLFEKAKKVGVEIKTGIQVFDINFQESENQFQLELSDGTVLVSDFVIGAFGKRSKLDKAMNRPFIEKRSPYIGVKYHVRTDFFRDTVALHNFEGGYCGINAIEEEKFNICYLGSRDQLREYGSLEEMEKEILWRNPYLKSLFSESEFLLERPEVINEINFEPKKPVENHVLMAGDAAGLITPLCGNGMAMAIQSGKLAAECILAGGERKLVEEKYRREWEKLFQRRLWVGRKAQLLFGTKNSSVLAGRLIKNLPKLAEFIVKNTHGAPF</sequence>
<dbReference type="Proteomes" id="UP000588604">
    <property type="component" value="Unassembled WGS sequence"/>
</dbReference>
<keyword evidence="3" id="KW-1185">Reference proteome</keyword>
<proteinExistence type="predicted"/>